<name>A0A397T8T6_9GLOM</name>
<evidence type="ECO:0000313" key="2">
    <source>
        <dbReference type="Proteomes" id="UP000265703"/>
    </source>
</evidence>
<keyword evidence="2" id="KW-1185">Reference proteome</keyword>
<accession>A0A397T8T6</accession>
<comment type="caution">
    <text evidence="1">The sequence shown here is derived from an EMBL/GenBank/DDBJ whole genome shotgun (WGS) entry which is preliminary data.</text>
</comment>
<dbReference type="EMBL" id="QKYT01000076">
    <property type="protein sequence ID" value="RIA94653.1"/>
    <property type="molecule type" value="Genomic_DNA"/>
</dbReference>
<reference evidence="1 2" key="1">
    <citation type="submission" date="2018-06" db="EMBL/GenBank/DDBJ databases">
        <title>Comparative genomics reveals the genomic features of Rhizophagus irregularis, R. cerebriforme, R. diaphanum and Gigaspora rosea, and their symbiotic lifestyle signature.</title>
        <authorList>
            <person name="Morin E."/>
            <person name="San Clemente H."/>
            <person name="Chen E.C.H."/>
            <person name="De La Providencia I."/>
            <person name="Hainaut M."/>
            <person name="Kuo A."/>
            <person name="Kohler A."/>
            <person name="Murat C."/>
            <person name="Tang N."/>
            <person name="Roy S."/>
            <person name="Loubradou J."/>
            <person name="Henrissat B."/>
            <person name="Grigoriev I.V."/>
            <person name="Corradi N."/>
            <person name="Roux C."/>
            <person name="Martin F.M."/>
        </authorList>
    </citation>
    <scope>NUCLEOTIDE SEQUENCE [LARGE SCALE GENOMIC DNA]</scope>
    <source>
        <strain evidence="1 2">DAOM 227022</strain>
    </source>
</reference>
<dbReference type="Proteomes" id="UP000265703">
    <property type="component" value="Unassembled WGS sequence"/>
</dbReference>
<dbReference type="AlphaFoldDB" id="A0A397T8T6"/>
<protein>
    <submittedName>
        <fullName evidence="1">Uncharacterized protein</fullName>
    </submittedName>
</protein>
<proteinExistence type="predicted"/>
<dbReference type="OrthoDB" id="2306934at2759"/>
<gene>
    <name evidence="1" type="ORF">C1645_817708</name>
</gene>
<organism evidence="1 2">
    <name type="scientific">Glomus cerebriforme</name>
    <dbReference type="NCBI Taxonomy" id="658196"/>
    <lineage>
        <taxon>Eukaryota</taxon>
        <taxon>Fungi</taxon>
        <taxon>Fungi incertae sedis</taxon>
        <taxon>Mucoromycota</taxon>
        <taxon>Glomeromycotina</taxon>
        <taxon>Glomeromycetes</taxon>
        <taxon>Glomerales</taxon>
        <taxon>Glomeraceae</taxon>
        <taxon>Glomus</taxon>
    </lineage>
</organism>
<evidence type="ECO:0000313" key="1">
    <source>
        <dbReference type="EMBL" id="RIA94653.1"/>
    </source>
</evidence>
<sequence>MSGIHINRPRPNKCIDIILDEVYNKSVPKPINLHPGYDIEYIRNCYSFLYPGQFEKMVEVKKIYDNLPIISSYETPQQWTIRVKDALQALITKGHGSYYYAFCLFRSSEQGVTKTYYDNYEGREVVIGYYRSNIHNSKMAICFNCWKLVEITDVKPKKTYFSGWQRYGYEIKSEDLMKNH</sequence>